<evidence type="ECO:0000313" key="6">
    <source>
        <dbReference type="Proteomes" id="UP000037510"/>
    </source>
</evidence>
<dbReference type="InterPro" id="IPR002048">
    <property type="entry name" value="EF_hand_dom"/>
</dbReference>
<dbReference type="PROSITE" id="PS50222">
    <property type="entry name" value="EF_HAND_2"/>
    <property type="match status" value="2"/>
</dbReference>
<dbReference type="AlphaFoldDB" id="A0A0L7LL12"/>
<evidence type="ECO:0000259" key="4">
    <source>
        <dbReference type="PROSITE" id="PS50222"/>
    </source>
</evidence>
<gene>
    <name evidence="5" type="ORF">OBRU01_05739</name>
</gene>
<dbReference type="SUPFAM" id="SSF47473">
    <property type="entry name" value="EF-hand"/>
    <property type="match status" value="1"/>
</dbReference>
<dbReference type="PRINTS" id="PR00450">
    <property type="entry name" value="RECOVERIN"/>
</dbReference>
<dbReference type="GO" id="GO:0005509">
    <property type="term" value="F:calcium ion binding"/>
    <property type="evidence" value="ECO:0007669"/>
    <property type="project" value="InterPro"/>
</dbReference>
<evidence type="ECO:0000256" key="2">
    <source>
        <dbReference type="ARBA" id="ARBA00022737"/>
    </source>
</evidence>
<dbReference type="EMBL" id="JTDY01000782">
    <property type="protein sequence ID" value="KOB75901.1"/>
    <property type="molecule type" value="Genomic_DNA"/>
</dbReference>
<dbReference type="Pfam" id="PF13499">
    <property type="entry name" value="EF-hand_7"/>
    <property type="match status" value="1"/>
</dbReference>
<feature type="non-terminal residue" evidence="5">
    <location>
        <position position="191"/>
    </location>
</feature>
<feature type="domain" description="EF-hand" evidence="4">
    <location>
        <begin position="145"/>
        <end position="180"/>
    </location>
</feature>
<dbReference type="PROSITE" id="PS00018">
    <property type="entry name" value="EF_HAND_1"/>
    <property type="match status" value="2"/>
</dbReference>
<dbReference type="STRING" id="104452.A0A0L7LL12"/>
<evidence type="ECO:0000256" key="3">
    <source>
        <dbReference type="ARBA" id="ARBA00022837"/>
    </source>
</evidence>
<keyword evidence="3" id="KW-0106">Calcium</keyword>
<dbReference type="Pfam" id="PF11976">
    <property type="entry name" value="Rad60-SLD"/>
    <property type="match status" value="1"/>
</dbReference>
<dbReference type="PANTHER" id="PTHR23055">
    <property type="entry name" value="CALCIUM BINDING PROTEINS"/>
    <property type="match status" value="1"/>
</dbReference>
<name>A0A0L7LL12_OPEBR</name>
<proteinExistence type="predicted"/>
<keyword evidence="2" id="KW-0677">Repeat</keyword>
<feature type="non-terminal residue" evidence="5">
    <location>
        <position position="1"/>
    </location>
</feature>
<dbReference type="InterPro" id="IPR022617">
    <property type="entry name" value="Rad60/SUMO-like_dom"/>
</dbReference>
<reference evidence="5 6" key="1">
    <citation type="journal article" date="2015" name="Genome Biol. Evol.">
        <title>The genome of winter moth (Operophtera brumata) provides a genomic perspective on sexual dimorphism and phenology.</title>
        <authorList>
            <person name="Derks M.F."/>
            <person name="Smit S."/>
            <person name="Salis L."/>
            <person name="Schijlen E."/>
            <person name="Bossers A."/>
            <person name="Mateman C."/>
            <person name="Pijl A.S."/>
            <person name="de Ridder D."/>
            <person name="Groenen M.A."/>
            <person name="Visser M.E."/>
            <person name="Megens H.J."/>
        </authorList>
    </citation>
    <scope>NUCLEOTIDE SEQUENCE [LARGE SCALE GENOMIC DNA]</scope>
    <source>
        <strain evidence="5">WM2013NL</strain>
        <tissue evidence="5">Head and thorax</tissue>
    </source>
</reference>
<feature type="domain" description="EF-hand" evidence="4">
    <location>
        <begin position="97"/>
        <end position="132"/>
    </location>
</feature>
<organism evidence="5 6">
    <name type="scientific">Operophtera brumata</name>
    <name type="common">Winter moth</name>
    <name type="synonym">Phalaena brumata</name>
    <dbReference type="NCBI Taxonomy" id="104452"/>
    <lineage>
        <taxon>Eukaryota</taxon>
        <taxon>Metazoa</taxon>
        <taxon>Ecdysozoa</taxon>
        <taxon>Arthropoda</taxon>
        <taxon>Hexapoda</taxon>
        <taxon>Insecta</taxon>
        <taxon>Pterygota</taxon>
        <taxon>Neoptera</taxon>
        <taxon>Endopterygota</taxon>
        <taxon>Lepidoptera</taxon>
        <taxon>Glossata</taxon>
        <taxon>Ditrysia</taxon>
        <taxon>Geometroidea</taxon>
        <taxon>Geometridae</taxon>
        <taxon>Larentiinae</taxon>
        <taxon>Operophtera</taxon>
    </lineage>
</organism>
<dbReference type="Gene3D" id="3.10.20.90">
    <property type="entry name" value="Phosphatidylinositol 3-kinase Catalytic Subunit, Chain A, domain 1"/>
    <property type="match status" value="2"/>
</dbReference>
<dbReference type="SMART" id="SM00054">
    <property type="entry name" value="EFh"/>
    <property type="match status" value="2"/>
</dbReference>
<dbReference type="CDD" id="cd00051">
    <property type="entry name" value="EFh"/>
    <property type="match status" value="1"/>
</dbReference>
<evidence type="ECO:0000256" key="1">
    <source>
        <dbReference type="ARBA" id="ARBA00022723"/>
    </source>
</evidence>
<keyword evidence="6" id="KW-1185">Reference proteome</keyword>
<comment type="caution">
    <text evidence="5">The sequence shown here is derived from an EMBL/GenBank/DDBJ whole genome shotgun (WGS) entry which is preliminary data.</text>
</comment>
<dbReference type="InterPro" id="IPR028846">
    <property type="entry name" value="Recoverin"/>
</dbReference>
<protein>
    <recommendedName>
        <fullName evidence="4">EF-hand domain-containing protein</fullName>
    </recommendedName>
</protein>
<dbReference type="Gene3D" id="1.10.238.10">
    <property type="entry name" value="EF-hand"/>
    <property type="match status" value="1"/>
</dbReference>
<dbReference type="PANTHER" id="PTHR23055:SF167">
    <property type="entry name" value="EF-HAND DOMAIN-CONTAINING PROTEIN"/>
    <property type="match status" value="1"/>
</dbReference>
<accession>A0A0L7LL12</accession>
<keyword evidence="1" id="KW-0479">Metal-binding</keyword>
<evidence type="ECO:0000313" key="5">
    <source>
        <dbReference type="EMBL" id="KOB75901.1"/>
    </source>
</evidence>
<sequence length="191" mass="21920">SIAALRRQTRFTEPELKRLYRGFKAECPTGVGESEHINLKVLGQDNAIVQFKIKKHTPLRKLMNAYCDRAPINENDTPTSLEMEEGDTIEVYQQQTGGALKLRWTFSLYDINGDGYITKEEMTEIVNAIYDLMGRIVDPNVDDEIVRDKVEKLFQKMDLNRDGVLTIDEFLDCCLRDEALIRSMGVFDSSF</sequence>
<dbReference type="InterPro" id="IPR011992">
    <property type="entry name" value="EF-hand-dom_pair"/>
</dbReference>
<dbReference type="Proteomes" id="UP000037510">
    <property type="component" value="Unassembled WGS sequence"/>
</dbReference>
<dbReference type="InterPro" id="IPR018247">
    <property type="entry name" value="EF_Hand_1_Ca_BS"/>
</dbReference>